<evidence type="ECO:0000313" key="2">
    <source>
        <dbReference type="EMBL" id="KAK8094606.1"/>
    </source>
</evidence>
<proteinExistence type="predicted"/>
<keyword evidence="3" id="KW-1185">Reference proteome</keyword>
<organism evidence="2 3">
    <name type="scientific">Apiospora hydei</name>
    <dbReference type="NCBI Taxonomy" id="1337664"/>
    <lineage>
        <taxon>Eukaryota</taxon>
        <taxon>Fungi</taxon>
        <taxon>Dikarya</taxon>
        <taxon>Ascomycota</taxon>
        <taxon>Pezizomycotina</taxon>
        <taxon>Sordariomycetes</taxon>
        <taxon>Xylariomycetidae</taxon>
        <taxon>Amphisphaeriales</taxon>
        <taxon>Apiosporaceae</taxon>
        <taxon>Apiospora</taxon>
    </lineage>
</organism>
<protein>
    <submittedName>
        <fullName evidence="2">Uncharacterized protein</fullName>
    </submittedName>
</protein>
<feature type="region of interest" description="Disordered" evidence="1">
    <location>
        <begin position="42"/>
        <end position="89"/>
    </location>
</feature>
<dbReference type="EMBL" id="JAQQWN010000002">
    <property type="protein sequence ID" value="KAK8094606.1"/>
    <property type="molecule type" value="Genomic_DNA"/>
</dbReference>
<dbReference type="RefSeq" id="XP_066675379.1">
    <property type="nucleotide sequence ID" value="XM_066805606.1"/>
</dbReference>
<sequence length="89" mass="9543">MFETLEDVDAELAEVVGDEVDIAPVVEAVLLRLKTVELADEEADMEADQEAGEEAVEDGRLLEVDEVVTPPTEDDGDASLNSTLLQLAS</sequence>
<evidence type="ECO:0000313" key="3">
    <source>
        <dbReference type="Proteomes" id="UP001433268"/>
    </source>
</evidence>
<accession>A0ABR1XD93</accession>
<dbReference type="Proteomes" id="UP001433268">
    <property type="component" value="Unassembled WGS sequence"/>
</dbReference>
<feature type="compositionally biased region" description="Acidic residues" evidence="1">
    <location>
        <begin position="42"/>
        <end position="56"/>
    </location>
</feature>
<reference evidence="2 3" key="1">
    <citation type="submission" date="2023-01" db="EMBL/GenBank/DDBJ databases">
        <title>Analysis of 21 Apiospora genomes using comparative genomics revels a genus with tremendous synthesis potential of carbohydrate active enzymes and secondary metabolites.</title>
        <authorList>
            <person name="Sorensen T."/>
        </authorList>
    </citation>
    <scope>NUCLEOTIDE SEQUENCE [LARGE SCALE GENOMIC DNA]</scope>
    <source>
        <strain evidence="2 3">CBS 114990</strain>
    </source>
</reference>
<gene>
    <name evidence="2" type="ORF">PG997_001291</name>
</gene>
<evidence type="ECO:0000256" key="1">
    <source>
        <dbReference type="SAM" id="MobiDB-lite"/>
    </source>
</evidence>
<name>A0ABR1XD93_9PEZI</name>
<feature type="compositionally biased region" description="Polar residues" evidence="1">
    <location>
        <begin position="79"/>
        <end position="89"/>
    </location>
</feature>
<comment type="caution">
    <text evidence="2">The sequence shown here is derived from an EMBL/GenBank/DDBJ whole genome shotgun (WGS) entry which is preliminary data.</text>
</comment>
<dbReference type="GeneID" id="92038666"/>